<feature type="compositionally biased region" description="Low complexity" evidence="1">
    <location>
        <begin position="13"/>
        <end position="31"/>
    </location>
</feature>
<evidence type="ECO:0000313" key="3">
    <source>
        <dbReference type="Proteomes" id="UP000663856"/>
    </source>
</evidence>
<organism evidence="2 3">
    <name type="scientific">Rotaria magnacalcarata</name>
    <dbReference type="NCBI Taxonomy" id="392030"/>
    <lineage>
        <taxon>Eukaryota</taxon>
        <taxon>Metazoa</taxon>
        <taxon>Spiralia</taxon>
        <taxon>Gnathifera</taxon>
        <taxon>Rotifera</taxon>
        <taxon>Eurotatoria</taxon>
        <taxon>Bdelloidea</taxon>
        <taxon>Philodinida</taxon>
        <taxon>Philodinidae</taxon>
        <taxon>Rotaria</taxon>
    </lineage>
</organism>
<dbReference type="AlphaFoldDB" id="A0A816YZS9"/>
<comment type="caution">
    <text evidence="2">The sequence shown here is derived from an EMBL/GenBank/DDBJ whole genome shotgun (WGS) entry which is preliminary data.</text>
</comment>
<feature type="region of interest" description="Disordered" evidence="1">
    <location>
        <begin position="1"/>
        <end position="31"/>
    </location>
</feature>
<sequence length="53" mass="5637">MYSCSNSTRDSNKANTAATTTTTSLIKKSSNGLILDETSQAGQSQVKLMPILE</sequence>
<proteinExistence type="predicted"/>
<feature type="non-terminal residue" evidence="2">
    <location>
        <position position="53"/>
    </location>
</feature>
<accession>A0A816YZS9</accession>
<protein>
    <submittedName>
        <fullName evidence="2">Uncharacterized protein</fullName>
    </submittedName>
</protein>
<evidence type="ECO:0000313" key="2">
    <source>
        <dbReference type="EMBL" id="CAF2182819.1"/>
    </source>
</evidence>
<evidence type="ECO:0000256" key="1">
    <source>
        <dbReference type="SAM" id="MobiDB-lite"/>
    </source>
</evidence>
<dbReference type="EMBL" id="CAJNRF010015906">
    <property type="protein sequence ID" value="CAF2182819.1"/>
    <property type="molecule type" value="Genomic_DNA"/>
</dbReference>
<dbReference type="Proteomes" id="UP000663856">
    <property type="component" value="Unassembled WGS sequence"/>
</dbReference>
<gene>
    <name evidence="2" type="ORF">WKI299_LOCUS33547</name>
</gene>
<name>A0A816YZS9_9BILA</name>
<reference evidence="2" key="1">
    <citation type="submission" date="2021-02" db="EMBL/GenBank/DDBJ databases">
        <authorList>
            <person name="Nowell W R."/>
        </authorList>
    </citation>
    <scope>NUCLEOTIDE SEQUENCE</scope>
</reference>